<evidence type="ECO:0000313" key="4">
    <source>
        <dbReference type="Proteomes" id="UP000499080"/>
    </source>
</evidence>
<gene>
    <name evidence="3" type="ORF">AVEN_66006_1</name>
</gene>
<dbReference type="PANTHER" id="PTHR37984:SF5">
    <property type="entry name" value="PROTEIN NYNRIN-LIKE"/>
    <property type="match status" value="1"/>
</dbReference>
<dbReference type="Proteomes" id="UP000499080">
    <property type="component" value="Unassembled WGS sequence"/>
</dbReference>
<comment type="caution">
    <text evidence="3">The sequence shown here is derived from an EMBL/GenBank/DDBJ whole genome shotgun (WGS) entry which is preliminary data.</text>
</comment>
<dbReference type="EMBL" id="BGPR01002630">
    <property type="protein sequence ID" value="GBM76546.1"/>
    <property type="molecule type" value="Genomic_DNA"/>
</dbReference>
<name>A0A4Y2IHU7_ARAVE</name>
<proteinExistence type="predicted"/>
<sequence length="165" mass="19391">MTNLKDPSGLLARWALRLQEYDVDVVFKSGRKHQDADCLSRNPFPKIEETSEDIPFLNTIANFKEEQSKDPKMADILGKMDRRRDSTKFKEFNGILYRKNYDPLGKQWLLFIPKHIRAGILKSLHDAPTAGHLGFAKTYDRIRRKFFWPGLYRSVLRYVSHCREC</sequence>
<dbReference type="PANTHER" id="PTHR37984">
    <property type="entry name" value="PROTEIN CBG26694"/>
    <property type="match status" value="1"/>
</dbReference>
<dbReference type="AlphaFoldDB" id="A0A4Y2IHU7"/>
<reference evidence="3 4" key="1">
    <citation type="journal article" date="2019" name="Sci. Rep.">
        <title>Orb-weaving spider Araneus ventricosus genome elucidates the spidroin gene catalogue.</title>
        <authorList>
            <person name="Kono N."/>
            <person name="Nakamura H."/>
            <person name="Ohtoshi R."/>
            <person name="Moran D.A.P."/>
            <person name="Shinohara A."/>
            <person name="Yoshida Y."/>
            <person name="Fujiwara M."/>
            <person name="Mori M."/>
            <person name="Tomita M."/>
            <person name="Arakawa K."/>
        </authorList>
    </citation>
    <scope>NUCLEOTIDE SEQUENCE [LARGE SCALE GENOMIC DNA]</scope>
</reference>
<feature type="domain" description="Integrase zinc-binding" evidence="2">
    <location>
        <begin position="112"/>
        <end position="165"/>
    </location>
</feature>
<dbReference type="EC" id="2.7.7.49" evidence="1"/>
<dbReference type="Pfam" id="PF17921">
    <property type="entry name" value="Integrase_H2C2"/>
    <property type="match status" value="1"/>
</dbReference>
<dbReference type="FunFam" id="1.10.340.70:FF:000001">
    <property type="entry name" value="Retrovirus-related Pol polyprotein from transposon gypsy-like Protein"/>
    <property type="match status" value="1"/>
</dbReference>
<evidence type="ECO:0000313" key="3">
    <source>
        <dbReference type="EMBL" id="GBM76546.1"/>
    </source>
</evidence>
<dbReference type="GO" id="GO:0003964">
    <property type="term" value="F:RNA-directed DNA polymerase activity"/>
    <property type="evidence" value="ECO:0007669"/>
    <property type="project" value="UniProtKB-EC"/>
</dbReference>
<evidence type="ECO:0000259" key="2">
    <source>
        <dbReference type="Pfam" id="PF17921"/>
    </source>
</evidence>
<dbReference type="InterPro" id="IPR041588">
    <property type="entry name" value="Integrase_H2C2"/>
</dbReference>
<organism evidence="3 4">
    <name type="scientific">Araneus ventricosus</name>
    <name type="common">Orbweaver spider</name>
    <name type="synonym">Epeira ventricosa</name>
    <dbReference type="NCBI Taxonomy" id="182803"/>
    <lineage>
        <taxon>Eukaryota</taxon>
        <taxon>Metazoa</taxon>
        <taxon>Ecdysozoa</taxon>
        <taxon>Arthropoda</taxon>
        <taxon>Chelicerata</taxon>
        <taxon>Arachnida</taxon>
        <taxon>Araneae</taxon>
        <taxon>Araneomorphae</taxon>
        <taxon>Entelegynae</taxon>
        <taxon>Araneoidea</taxon>
        <taxon>Araneidae</taxon>
        <taxon>Araneus</taxon>
    </lineage>
</organism>
<dbReference type="Gene3D" id="1.10.340.70">
    <property type="match status" value="1"/>
</dbReference>
<accession>A0A4Y2IHU7</accession>
<evidence type="ECO:0000256" key="1">
    <source>
        <dbReference type="ARBA" id="ARBA00012493"/>
    </source>
</evidence>
<dbReference type="InterPro" id="IPR050951">
    <property type="entry name" value="Retrovirus_Pol_polyprotein"/>
</dbReference>
<protein>
    <recommendedName>
        <fullName evidence="1">RNA-directed DNA polymerase</fullName>
        <ecNumber evidence="1">2.7.7.49</ecNumber>
    </recommendedName>
</protein>
<keyword evidence="4" id="KW-1185">Reference proteome</keyword>
<dbReference type="OrthoDB" id="6764844at2759"/>